<accession>A0A6N9Q850</accession>
<dbReference type="PROSITE" id="PS00211">
    <property type="entry name" value="ABC_TRANSPORTER_1"/>
    <property type="match status" value="1"/>
</dbReference>
<dbReference type="SMART" id="SM00382">
    <property type="entry name" value="AAA"/>
    <property type="match status" value="2"/>
</dbReference>
<dbReference type="CDD" id="cd03221">
    <property type="entry name" value="ABCF_EF-3"/>
    <property type="match status" value="2"/>
</dbReference>
<keyword evidence="2" id="KW-0067">ATP-binding</keyword>
<dbReference type="InterPro" id="IPR003439">
    <property type="entry name" value="ABC_transporter-like_ATP-bd"/>
</dbReference>
<proteinExistence type="predicted"/>
<dbReference type="RefSeq" id="WP_160647679.1">
    <property type="nucleotide sequence ID" value="NZ_SIJB01000043.1"/>
</dbReference>
<keyword evidence="5" id="KW-1185">Reference proteome</keyword>
<dbReference type="GO" id="GO:0016887">
    <property type="term" value="F:ATP hydrolysis activity"/>
    <property type="evidence" value="ECO:0007669"/>
    <property type="project" value="InterPro"/>
</dbReference>
<evidence type="ECO:0000313" key="5">
    <source>
        <dbReference type="Proteomes" id="UP000448943"/>
    </source>
</evidence>
<dbReference type="Proteomes" id="UP000448943">
    <property type="component" value="Unassembled WGS sequence"/>
</dbReference>
<name>A0A6N9Q850_9BACL</name>
<feature type="domain" description="ABC transporter" evidence="3">
    <location>
        <begin position="4"/>
        <end position="213"/>
    </location>
</feature>
<dbReference type="PANTHER" id="PTHR42855">
    <property type="entry name" value="ABC TRANSPORTER ATP-BINDING SUBUNIT"/>
    <property type="match status" value="1"/>
</dbReference>
<feature type="domain" description="ABC transporter" evidence="3">
    <location>
        <begin position="310"/>
        <end position="524"/>
    </location>
</feature>
<dbReference type="InterPro" id="IPR017871">
    <property type="entry name" value="ABC_transporter-like_CS"/>
</dbReference>
<dbReference type="Pfam" id="PF12848">
    <property type="entry name" value="ABC_tran_Xtn"/>
    <property type="match status" value="1"/>
</dbReference>
<keyword evidence="1" id="KW-0547">Nucleotide-binding</keyword>
<evidence type="ECO:0000313" key="4">
    <source>
        <dbReference type="EMBL" id="NBI30871.1"/>
    </source>
</evidence>
<evidence type="ECO:0000259" key="3">
    <source>
        <dbReference type="PROSITE" id="PS50893"/>
    </source>
</evidence>
<evidence type="ECO:0000256" key="2">
    <source>
        <dbReference type="ARBA" id="ARBA00022840"/>
    </source>
</evidence>
<dbReference type="SUPFAM" id="SSF52540">
    <property type="entry name" value="P-loop containing nucleoside triphosphate hydrolases"/>
    <property type="match status" value="2"/>
</dbReference>
<dbReference type="InterPro" id="IPR051309">
    <property type="entry name" value="ABCF_ATPase"/>
</dbReference>
<dbReference type="InterPro" id="IPR027417">
    <property type="entry name" value="P-loop_NTPase"/>
</dbReference>
<dbReference type="InterPro" id="IPR003593">
    <property type="entry name" value="AAA+_ATPase"/>
</dbReference>
<dbReference type="PROSITE" id="PS50893">
    <property type="entry name" value="ABC_TRANSPORTER_2"/>
    <property type="match status" value="2"/>
</dbReference>
<comment type="caution">
    <text evidence="4">The sequence shown here is derived from an EMBL/GenBank/DDBJ whole genome shotgun (WGS) entry which is preliminary data.</text>
</comment>
<dbReference type="EMBL" id="SIJB01000043">
    <property type="protein sequence ID" value="NBI30871.1"/>
    <property type="molecule type" value="Genomic_DNA"/>
</dbReference>
<dbReference type="FunFam" id="3.40.50.300:FF:000309">
    <property type="entry name" value="ABC transporter ATP-binding protein"/>
    <property type="match status" value="1"/>
</dbReference>
<dbReference type="GO" id="GO:0003676">
    <property type="term" value="F:nucleic acid binding"/>
    <property type="evidence" value="ECO:0007669"/>
    <property type="project" value="UniProtKB-ARBA"/>
</dbReference>
<dbReference type="Pfam" id="PF00005">
    <property type="entry name" value="ABC_tran"/>
    <property type="match status" value="2"/>
</dbReference>
<dbReference type="NCBIfam" id="NF000355">
    <property type="entry name" value="ribo_prot_ABC_F"/>
    <property type="match status" value="1"/>
</dbReference>
<sequence>MSLISLNNINKHYGDQTVLKDVNFEINHGDRIGLVGMNGAGKTTLANIISGKVESDGGMITQYIKNMKIGYLLQSSSYTLKSFNQMFEQNHHDFLEVSSHLGLKKVQEWNGDRISGMSGGEKTKLAIAHVYSSKPDLLILDEPTNHLDIQGVEWLISELKHFTASIMIISHDRYFLDQTVDRIIEIEDGTINNFQGNYSFYREEKERRFQSQKKQYEEQRKYEKKIESEIERLNNWSSKAHREAGKVGKMADMRSGKEFYRNKAKKMDKQVKSRIKRLEKIETEGINKPKEEGNVHFDWEEQNHRGRRFIVANQMKKMINDSLLFQNSSFSIVRGEKIGLIGPNGCGKTTLLQILCKKETLDEGDLWISPTLKISYLTQDVNDLDPEKTINEIIKETYNTRNEAQKTINLLISMGLEESMMNKPIRQLSLGERTKFKLAQLINQNRDLLILDEPTNHLDLPSREQLEKTLETYSGTLLIVSHDRYFLEKICDKLLVFRDSKIQKVESGYKDYLEKVEIEKTSDFKKQENKFEEKMIIDNRIIQIIGELGRLNPEEVEYQVLDEEFKKLNKRKKQLSE</sequence>
<dbReference type="OrthoDB" id="9762369at2"/>
<reference evidence="4 5" key="1">
    <citation type="submission" date="2019-01" db="EMBL/GenBank/DDBJ databases">
        <title>Chengkuizengella sp. nov., isolated from deep-sea sediment of East Pacific Ocean.</title>
        <authorList>
            <person name="Yang J."/>
            <person name="Lai Q."/>
            <person name="Shao Z."/>
        </authorList>
    </citation>
    <scope>NUCLEOTIDE SEQUENCE [LARGE SCALE GENOMIC DNA]</scope>
    <source>
        <strain evidence="4 5">YPA3-1-1</strain>
    </source>
</reference>
<dbReference type="AlphaFoldDB" id="A0A6N9Q850"/>
<dbReference type="Gene3D" id="3.40.50.300">
    <property type="entry name" value="P-loop containing nucleotide triphosphate hydrolases"/>
    <property type="match status" value="2"/>
</dbReference>
<organism evidence="4 5">
    <name type="scientific">Chengkuizengella marina</name>
    <dbReference type="NCBI Taxonomy" id="2507566"/>
    <lineage>
        <taxon>Bacteria</taxon>
        <taxon>Bacillati</taxon>
        <taxon>Bacillota</taxon>
        <taxon>Bacilli</taxon>
        <taxon>Bacillales</taxon>
        <taxon>Paenibacillaceae</taxon>
        <taxon>Chengkuizengella</taxon>
    </lineage>
</organism>
<dbReference type="GO" id="GO:0005524">
    <property type="term" value="F:ATP binding"/>
    <property type="evidence" value="ECO:0007669"/>
    <property type="project" value="UniProtKB-KW"/>
</dbReference>
<dbReference type="InterPro" id="IPR032781">
    <property type="entry name" value="ABC_tran_Xtn"/>
</dbReference>
<evidence type="ECO:0000256" key="1">
    <source>
        <dbReference type="ARBA" id="ARBA00022741"/>
    </source>
</evidence>
<gene>
    <name evidence="4" type="primary">abc-f</name>
    <name evidence="4" type="ORF">ERL59_18125</name>
</gene>
<dbReference type="PANTHER" id="PTHR42855:SF2">
    <property type="entry name" value="DRUG RESISTANCE ABC TRANSPORTER,ATP-BINDING PROTEIN"/>
    <property type="match status" value="1"/>
</dbReference>
<protein>
    <submittedName>
        <fullName evidence="4">ABC-F type ribosomal protection protein</fullName>
    </submittedName>
</protein>